<feature type="transmembrane region" description="Helical" evidence="1">
    <location>
        <begin position="174"/>
        <end position="193"/>
    </location>
</feature>
<dbReference type="RefSeq" id="WP_103902962.1">
    <property type="nucleotide sequence ID" value="NZ_PQWB01000047.1"/>
</dbReference>
<keyword evidence="1" id="KW-0812">Transmembrane</keyword>
<keyword evidence="1" id="KW-0472">Membrane</keyword>
<feature type="transmembrane region" description="Helical" evidence="1">
    <location>
        <begin position="143"/>
        <end position="162"/>
    </location>
</feature>
<keyword evidence="1" id="KW-1133">Transmembrane helix</keyword>
<proteinExistence type="predicted"/>
<name>A0A2S5DFG1_9NEIS</name>
<reference evidence="3" key="1">
    <citation type="submission" date="2018-02" db="EMBL/GenBank/DDBJ databases">
        <authorList>
            <person name="O'Hara-Hanley K."/>
            <person name="Soby S."/>
        </authorList>
    </citation>
    <scope>NUCLEOTIDE SEQUENCE [LARGE SCALE GENOMIC DNA]</scope>
    <source>
        <strain evidence="3">MWU14-2602</strain>
    </source>
</reference>
<evidence type="ECO:0000313" key="3">
    <source>
        <dbReference type="Proteomes" id="UP000237082"/>
    </source>
</evidence>
<evidence type="ECO:0000256" key="1">
    <source>
        <dbReference type="SAM" id="Phobius"/>
    </source>
</evidence>
<dbReference type="OrthoDB" id="7062026at2"/>
<organism evidence="2 3">
    <name type="scientific">Chromobacterium alticapitis</name>
    <dbReference type="NCBI Taxonomy" id="2073169"/>
    <lineage>
        <taxon>Bacteria</taxon>
        <taxon>Pseudomonadati</taxon>
        <taxon>Pseudomonadota</taxon>
        <taxon>Betaproteobacteria</taxon>
        <taxon>Neisseriales</taxon>
        <taxon>Chromobacteriaceae</taxon>
        <taxon>Chromobacterium</taxon>
    </lineage>
</organism>
<keyword evidence="3" id="KW-1185">Reference proteome</keyword>
<feature type="transmembrane region" description="Helical" evidence="1">
    <location>
        <begin position="89"/>
        <end position="113"/>
    </location>
</feature>
<sequence length="204" mass="23159">MSRRVRLLLELGVNFALPWLCYRWGKPYWGEMGGLLLSALPPLLWSVWELWRDRRVDALSMLVLLGIGLSLGALALGGSEKMLLLRESLLSGMFGVAFLASLLLPKPLVFYLARATIERQREDGRAHCECLWQRAAFRRAMRLMTALWGGGLVLETALRSWLAWHWPVERSLLLLPWIGYAIYGGLMAATWLLRRQLGDKLAVA</sequence>
<dbReference type="AlphaFoldDB" id="A0A2S5DFG1"/>
<dbReference type="Proteomes" id="UP000237082">
    <property type="component" value="Unassembled WGS sequence"/>
</dbReference>
<dbReference type="NCBIfam" id="NF041646">
    <property type="entry name" value="VC0807_fam"/>
    <property type="match status" value="1"/>
</dbReference>
<accession>A0A2S5DFG1</accession>
<evidence type="ECO:0000313" key="2">
    <source>
        <dbReference type="EMBL" id="POZ61784.1"/>
    </source>
</evidence>
<feature type="transmembrane region" description="Helical" evidence="1">
    <location>
        <begin position="7"/>
        <end position="25"/>
    </location>
</feature>
<evidence type="ECO:0008006" key="4">
    <source>
        <dbReference type="Google" id="ProtNLM"/>
    </source>
</evidence>
<feature type="transmembrane region" description="Helical" evidence="1">
    <location>
        <begin position="31"/>
        <end position="51"/>
    </location>
</feature>
<comment type="caution">
    <text evidence="2">The sequence shown here is derived from an EMBL/GenBank/DDBJ whole genome shotgun (WGS) entry which is preliminary data.</text>
</comment>
<protein>
    <recommendedName>
        <fullName evidence="4">Transmembrane protein</fullName>
    </recommendedName>
</protein>
<gene>
    <name evidence="2" type="ORF">C2I19_12155</name>
</gene>
<feature type="transmembrane region" description="Helical" evidence="1">
    <location>
        <begin position="58"/>
        <end position="77"/>
    </location>
</feature>
<dbReference type="EMBL" id="PQWB01000047">
    <property type="protein sequence ID" value="POZ61784.1"/>
    <property type="molecule type" value="Genomic_DNA"/>
</dbReference>